<dbReference type="Gene3D" id="3.30.420.10">
    <property type="entry name" value="Ribonuclease H-like superfamily/Ribonuclease H"/>
    <property type="match status" value="1"/>
</dbReference>
<gene>
    <name evidence="1" type="ORF">G6F64_011443</name>
</gene>
<dbReference type="Proteomes" id="UP000716291">
    <property type="component" value="Unassembled WGS sequence"/>
</dbReference>
<dbReference type="AlphaFoldDB" id="A0A9P6WZP2"/>
<dbReference type="InterPro" id="IPR036397">
    <property type="entry name" value="RNaseH_sf"/>
</dbReference>
<evidence type="ECO:0008006" key="3">
    <source>
        <dbReference type="Google" id="ProtNLM"/>
    </source>
</evidence>
<reference evidence="1" key="1">
    <citation type="journal article" date="2020" name="Microb. Genom.">
        <title>Genetic diversity of clinical and environmental Mucorales isolates obtained from an investigation of mucormycosis cases among solid organ transplant recipients.</title>
        <authorList>
            <person name="Nguyen M.H."/>
            <person name="Kaul D."/>
            <person name="Muto C."/>
            <person name="Cheng S.J."/>
            <person name="Richter R.A."/>
            <person name="Bruno V.M."/>
            <person name="Liu G."/>
            <person name="Beyhan S."/>
            <person name="Sundermann A.J."/>
            <person name="Mounaud S."/>
            <person name="Pasculle A.W."/>
            <person name="Nierman W.C."/>
            <person name="Driscoll E."/>
            <person name="Cumbie R."/>
            <person name="Clancy C.J."/>
            <person name="Dupont C.L."/>
        </authorList>
    </citation>
    <scope>NUCLEOTIDE SEQUENCE</scope>
    <source>
        <strain evidence="1">GL11</strain>
    </source>
</reference>
<accession>A0A9P6WZP2</accession>
<comment type="caution">
    <text evidence="1">The sequence shown here is derived from an EMBL/GenBank/DDBJ whole genome shotgun (WGS) entry which is preliminary data.</text>
</comment>
<keyword evidence="2" id="KW-1185">Reference proteome</keyword>
<evidence type="ECO:0000313" key="2">
    <source>
        <dbReference type="Proteomes" id="UP000716291"/>
    </source>
</evidence>
<evidence type="ECO:0000313" key="1">
    <source>
        <dbReference type="EMBL" id="KAG1301841.1"/>
    </source>
</evidence>
<protein>
    <recommendedName>
        <fullName evidence="3">Tc1-like transposase DDE domain-containing protein</fullName>
    </recommendedName>
</protein>
<organism evidence="1 2">
    <name type="scientific">Rhizopus oryzae</name>
    <name type="common">Mucormycosis agent</name>
    <name type="synonym">Rhizopus arrhizus var. delemar</name>
    <dbReference type="NCBI Taxonomy" id="64495"/>
    <lineage>
        <taxon>Eukaryota</taxon>
        <taxon>Fungi</taxon>
        <taxon>Fungi incertae sedis</taxon>
        <taxon>Mucoromycota</taxon>
        <taxon>Mucoromycotina</taxon>
        <taxon>Mucoromycetes</taxon>
        <taxon>Mucorales</taxon>
        <taxon>Mucorineae</taxon>
        <taxon>Rhizopodaceae</taxon>
        <taxon>Rhizopus</taxon>
    </lineage>
</organism>
<name>A0A9P6WZP2_RHIOR</name>
<sequence>MAWSKKGAPAIATVPTTKANATSTLGAISANGLINVSLRVPKRIKKRKLGRATDGYSTVIVTGHYLSFVKVTLDEMDKCPEMKEHYLVMDNAPIHNSADIVLVSCQN</sequence>
<dbReference type="EMBL" id="JAANQT010002786">
    <property type="protein sequence ID" value="KAG1301841.1"/>
    <property type="molecule type" value="Genomic_DNA"/>
</dbReference>
<dbReference type="GO" id="GO:0003676">
    <property type="term" value="F:nucleic acid binding"/>
    <property type="evidence" value="ECO:0007669"/>
    <property type="project" value="InterPro"/>
</dbReference>
<dbReference type="OrthoDB" id="2266637at2759"/>
<proteinExistence type="predicted"/>